<evidence type="ECO:0000256" key="7">
    <source>
        <dbReference type="PROSITE-ProRule" id="PRU00423"/>
    </source>
</evidence>
<evidence type="ECO:0000256" key="3">
    <source>
        <dbReference type="ARBA" id="ARBA00022597"/>
    </source>
</evidence>
<dbReference type="InterPro" id="IPR013012">
    <property type="entry name" value="PTS_EIIB_3"/>
</dbReference>
<keyword evidence="3" id="KW-0762">Sugar transport</keyword>
<dbReference type="AlphaFoldDB" id="A0A2Y9BI83"/>
<evidence type="ECO:0000259" key="8">
    <source>
        <dbReference type="PROSITE" id="PS51100"/>
    </source>
</evidence>
<keyword evidence="4" id="KW-0808">Transferase</keyword>
<dbReference type="Pfam" id="PF02302">
    <property type="entry name" value="PTS_IIB"/>
    <property type="match status" value="1"/>
</dbReference>
<dbReference type="EMBL" id="QGDL01000007">
    <property type="protein sequence ID" value="PWJ28905.1"/>
    <property type="molecule type" value="Genomic_DNA"/>
</dbReference>
<dbReference type="GO" id="GO:0016301">
    <property type="term" value="F:kinase activity"/>
    <property type="evidence" value="ECO:0007669"/>
    <property type="project" value="UniProtKB-KW"/>
</dbReference>
<dbReference type="InterPro" id="IPR051819">
    <property type="entry name" value="PTS_sugar-specific_EIIB"/>
</dbReference>
<dbReference type="SUPFAM" id="SSF52794">
    <property type="entry name" value="PTS system IIB component-like"/>
    <property type="match status" value="1"/>
</dbReference>
<keyword evidence="6" id="KW-0418">Kinase</keyword>
<evidence type="ECO:0000256" key="5">
    <source>
        <dbReference type="ARBA" id="ARBA00022683"/>
    </source>
</evidence>
<dbReference type="Proteomes" id="UP000245845">
    <property type="component" value="Unassembled WGS sequence"/>
</dbReference>
<sequence>MVRIIVCCSQGMSSSALMQKMRSYITNAGVDAEVKAATTSQIMSAEMDFDIVMLGPQIRFEKKKLQAAFPDKVIEVIPMQSYGRLDGEGVVKFGLRLLEEKKG</sequence>
<protein>
    <submittedName>
        <fullName evidence="9">PTS system cellobiose-specific IIB component</fullName>
    </submittedName>
</protein>
<evidence type="ECO:0000256" key="1">
    <source>
        <dbReference type="ARBA" id="ARBA00022448"/>
    </source>
</evidence>
<dbReference type="GO" id="GO:0008982">
    <property type="term" value="F:protein-N(PI)-phosphohistidine-sugar phosphotransferase activity"/>
    <property type="evidence" value="ECO:0007669"/>
    <property type="project" value="InterPro"/>
</dbReference>
<proteinExistence type="predicted"/>
<dbReference type="OrthoDB" id="9808134at2"/>
<keyword evidence="1" id="KW-0813">Transport</keyword>
<dbReference type="InterPro" id="IPR003501">
    <property type="entry name" value="PTS_EIIB_2/3"/>
</dbReference>
<evidence type="ECO:0000313" key="10">
    <source>
        <dbReference type="Proteomes" id="UP000245845"/>
    </source>
</evidence>
<evidence type="ECO:0000256" key="4">
    <source>
        <dbReference type="ARBA" id="ARBA00022679"/>
    </source>
</evidence>
<accession>A0A2Y9BI83</accession>
<evidence type="ECO:0000256" key="2">
    <source>
        <dbReference type="ARBA" id="ARBA00022553"/>
    </source>
</evidence>
<feature type="domain" description="PTS EIIB type-3" evidence="8">
    <location>
        <begin position="1"/>
        <end position="103"/>
    </location>
</feature>
<keyword evidence="10" id="KW-1185">Reference proteome</keyword>
<dbReference type="RefSeq" id="WP_109731452.1">
    <property type="nucleotide sequence ID" value="NZ_BAAACK010000011.1"/>
</dbReference>
<feature type="modified residue" description="Phosphocysteine; by EIIA" evidence="7">
    <location>
        <position position="8"/>
    </location>
</feature>
<organism evidence="9 10">
    <name type="scientific">Faecalicatena orotica</name>
    <dbReference type="NCBI Taxonomy" id="1544"/>
    <lineage>
        <taxon>Bacteria</taxon>
        <taxon>Bacillati</taxon>
        <taxon>Bacillota</taxon>
        <taxon>Clostridia</taxon>
        <taxon>Lachnospirales</taxon>
        <taxon>Lachnospiraceae</taxon>
        <taxon>Faecalicatena</taxon>
    </lineage>
</organism>
<dbReference type="Gene3D" id="3.40.50.2300">
    <property type="match status" value="1"/>
</dbReference>
<reference evidence="9 10" key="1">
    <citation type="submission" date="2018-05" db="EMBL/GenBank/DDBJ databases">
        <title>The Hungate 1000. A catalogue of reference genomes from the rumen microbiome.</title>
        <authorList>
            <person name="Kelly W."/>
        </authorList>
    </citation>
    <scope>NUCLEOTIDE SEQUENCE [LARGE SCALE GENOMIC DNA]</scope>
    <source>
        <strain evidence="9 10">NLAE-zl-C242</strain>
    </source>
</reference>
<evidence type="ECO:0000313" key="9">
    <source>
        <dbReference type="EMBL" id="PWJ28905.1"/>
    </source>
</evidence>
<keyword evidence="2" id="KW-0597">Phosphoprotein</keyword>
<gene>
    <name evidence="9" type="ORF">A8806_10753</name>
</gene>
<dbReference type="GO" id="GO:0009401">
    <property type="term" value="P:phosphoenolpyruvate-dependent sugar phosphotransferase system"/>
    <property type="evidence" value="ECO:0007669"/>
    <property type="project" value="UniProtKB-KW"/>
</dbReference>
<name>A0A2Y9BI83_9FIRM</name>
<evidence type="ECO:0000256" key="6">
    <source>
        <dbReference type="ARBA" id="ARBA00022777"/>
    </source>
</evidence>
<keyword evidence="5" id="KW-0598">Phosphotransferase system</keyword>
<comment type="caution">
    <text evidence="9">The sequence shown here is derived from an EMBL/GenBank/DDBJ whole genome shotgun (WGS) entry which is preliminary data.</text>
</comment>
<dbReference type="PANTHER" id="PTHR34581">
    <property type="entry name" value="PTS SYSTEM N,N'-DIACETYLCHITOBIOSE-SPECIFIC EIIB COMPONENT"/>
    <property type="match status" value="1"/>
</dbReference>
<dbReference type="PANTHER" id="PTHR34581:SF2">
    <property type="entry name" value="PTS SYSTEM N,N'-DIACETYLCHITOBIOSE-SPECIFIC EIIB COMPONENT"/>
    <property type="match status" value="1"/>
</dbReference>
<dbReference type="PROSITE" id="PS51100">
    <property type="entry name" value="PTS_EIIB_TYPE_3"/>
    <property type="match status" value="1"/>
</dbReference>
<dbReference type="InterPro" id="IPR036095">
    <property type="entry name" value="PTS_EIIB-like_sf"/>
</dbReference>